<protein>
    <submittedName>
        <fullName evidence="1">Uncharacterized protein</fullName>
    </submittedName>
</protein>
<proteinExistence type="predicted"/>
<dbReference type="Proteomes" id="UP001148614">
    <property type="component" value="Unassembled WGS sequence"/>
</dbReference>
<organism evidence="1 2">
    <name type="scientific">Xylaria arbuscula</name>
    <dbReference type="NCBI Taxonomy" id="114810"/>
    <lineage>
        <taxon>Eukaryota</taxon>
        <taxon>Fungi</taxon>
        <taxon>Dikarya</taxon>
        <taxon>Ascomycota</taxon>
        <taxon>Pezizomycotina</taxon>
        <taxon>Sordariomycetes</taxon>
        <taxon>Xylariomycetidae</taxon>
        <taxon>Xylariales</taxon>
        <taxon>Xylariaceae</taxon>
        <taxon>Xylaria</taxon>
    </lineage>
</organism>
<gene>
    <name evidence="1" type="ORF">NPX13_g2015</name>
</gene>
<dbReference type="AlphaFoldDB" id="A0A9W8NKE4"/>
<keyword evidence="2" id="KW-1185">Reference proteome</keyword>
<name>A0A9W8NKE4_9PEZI</name>
<evidence type="ECO:0000313" key="2">
    <source>
        <dbReference type="Proteomes" id="UP001148614"/>
    </source>
</evidence>
<comment type="caution">
    <text evidence="1">The sequence shown here is derived from an EMBL/GenBank/DDBJ whole genome shotgun (WGS) entry which is preliminary data.</text>
</comment>
<evidence type="ECO:0000313" key="1">
    <source>
        <dbReference type="EMBL" id="KAJ3578550.1"/>
    </source>
</evidence>
<accession>A0A9W8NKE4</accession>
<sequence length="66" mass="7200">MRKAMTRLLGPVINAADVKPADETSIGLDHPQSPFESITVTVSCGEQHIILGNPKDDIRSFLFASY</sequence>
<reference evidence="1" key="1">
    <citation type="submission" date="2022-07" db="EMBL/GenBank/DDBJ databases">
        <title>Genome Sequence of Xylaria arbuscula.</title>
        <authorList>
            <person name="Buettner E."/>
        </authorList>
    </citation>
    <scope>NUCLEOTIDE SEQUENCE</scope>
    <source>
        <strain evidence="1">VT107</strain>
    </source>
</reference>
<dbReference type="EMBL" id="JANPWZ010000199">
    <property type="protein sequence ID" value="KAJ3578550.1"/>
    <property type="molecule type" value="Genomic_DNA"/>
</dbReference>